<dbReference type="Proteomes" id="UP000799537">
    <property type="component" value="Unassembled WGS sequence"/>
</dbReference>
<reference evidence="2" key="1">
    <citation type="journal article" date="2020" name="Stud. Mycol.">
        <title>101 Dothideomycetes genomes: a test case for predicting lifestyles and emergence of pathogens.</title>
        <authorList>
            <person name="Haridas S."/>
            <person name="Albert R."/>
            <person name="Binder M."/>
            <person name="Bloem J."/>
            <person name="Labutti K."/>
            <person name="Salamov A."/>
            <person name="Andreopoulos B."/>
            <person name="Baker S."/>
            <person name="Barry K."/>
            <person name="Bills G."/>
            <person name="Bluhm B."/>
            <person name="Cannon C."/>
            <person name="Castanera R."/>
            <person name="Culley D."/>
            <person name="Daum C."/>
            <person name="Ezra D."/>
            <person name="Gonzalez J."/>
            <person name="Henrissat B."/>
            <person name="Kuo A."/>
            <person name="Liang C."/>
            <person name="Lipzen A."/>
            <person name="Lutzoni F."/>
            <person name="Magnuson J."/>
            <person name="Mondo S."/>
            <person name="Nolan M."/>
            <person name="Ohm R."/>
            <person name="Pangilinan J."/>
            <person name="Park H.-J."/>
            <person name="Ramirez L."/>
            <person name="Alfaro M."/>
            <person name="Sun H."/>
            <person name="Tritt A."/>
            <person name="Yoshinaga Y."/>
            <person name="Zwiers L.-H."/>
            <person name="Turgeon B."/>
            <person name="Goodwin S."/>
            <person name="Spatafora J."/>
            <person name="Crous P."/>
            <person name="Grigoriev I."/>
        </authorList>
    </citation>
    <scope>NUCLEOTIDE SEQUENCE</scope>
    <source>
        <strain evidence="2">ATCC 36951</strain>
    </source>
</reference>
<dbReference type="OrthoDB" id="4133832at2759"/>
<accession>A0A6A6C7V0</accession>
<protein>
    <recommendedName>
        <fullName evidence="1">2EXR domain-containing protein</fullName>
    </recommendedName>
</protein>
<dbReference type="GeneID" id="54561779"/>
<dbReference type="AlphaFoldDB" id="A0A6A6C7V0"/>
<evidence type="ECO:0000313" key="2">
    <source>
        <dbReference type="EMBL" id="KAF2162280.1"/>
    </source>
</evidence>
<organism evidence="2 3">
    <name type="scientific">Zasmidium cellare ATCC 36951</name>
    <dbReference type="NCBI Taxonomy" id="1080233"/>
    <lineage>
        <taxon>Eukaryota</taxon>
        <taxon>Fungi</taxon>
        <taxon>Dikarya</taxon>
        <taxon>Ascomycota</taxon>
        <taxon>Pezizomycotina</taxon>
        <taxon>Dothideomycetes</taxon>
        <taxon>Dothideomycetidae</taxon>
        <taxon>Mycosphaerellales</taxon>
        <taxon>Mycosphaerellaceae</taxon>
        <taxon>Zasmidium</taxon>
    </lineage>
</organism>
<proteinExistence type="predicted"/>
<evidence type="ECO:0000259" key="1">
    <source>
        <dbReference type="Pfam" id="PF20150"/>
    </source>
</evidence>
<dbReference type="PANTHER" id="PTHR42085">
    <property type="entry name" value="F-BOX DOMAIN-CONTAINING PROTEIN"/>
    <property type="match status" value="1"/>
</dbReference>
<dbReference type="InterPro" id="IPR038883">
    <property type="entry name" value="AN11006-like"/>
</dbReference>
<feature type="domain" description="2EXR" evidence="1">
    <location>
        <begin position="43"/>
        <end position="109"/>
    </location>
</feature>
<dbReference type="EMBL" id="ML993614">
    <property type="protein sequence ID" value="KAF2162280.1"/>
    <property type="molecule type" value="Genomic_DNA"/>
</dbReference>
<dbReference type="PANTHER" id="PTHR42085:SF1">
    <property type="entry name" value="F-BOX DOMAIN-CONTAINING PROTEIN"/>
    <property type="match status" value="1"/>
</dbReference>
<dbReference type="Pfam" id="PF20150">
    <property type="entry name" value="2EXR"/>
    <property type="match status" value="1"/>
</dbReference>
<dbReference type="RefSeq" id="XP_033663169.1">
    <property type="nucleotide sequence ID" value="XM_033808507.1"/>
</dbReference>
<name>A0A6A6C7V0_ZASCE</name>
<keyword evidence="3" id="KW-1185">Reference proteome</keyword>
<dbReference type="InterPro" id="IPR045518">
    <property type="entry name" value="2EXR"/>
</dbReference>
<sequence length="233" mass="26793">MSLMGSSSGTNNMISRLKTTTLTACFRRGFKVRHRTRDASPSFTLFLALPAEIRERIYEACCDNDRKILEEHFISAKPPPEPAVACASRQLRKEALPVFYRHYRFPVTFSSGTLINNGYLSPSLEWRAARWHHRLDPGKLRMIRRLELHYCFGRFQVDFDARSNTYSVEQTAWGSRRLVDVHPTEEKQQLLALVQSLIDHLVAAPGVGAFTAHDFDRLELEVVPEHDQSKKLH</sequence>
<gene>
    <name evidence="2" type="ORF">M409DRAFT_27283</name>
</gene>
<evidence type="ECO:0000313" key="3">
    <source>
        <dbReference type="Proteomes" id="UP000799537"/>
    </source>
</evidence>